<protein>
    <submittedName>
        <fullName evidence="1">Uncharacterized protein</fullName>
    </submittedName>
</protein>
<dbReference type="NCBIfam" id="TIGR01295">
    <property type="entry name" value="PedC_BrcD"/>
    <property type="match status" value="1"/>
</dbReference>
<gene>
    <name evidence="1" type="ORF">FC92_GL001713</name>
</gene>
<organism evidence="1 2">
    <name type="scientific">Liquorilactobacillus hordei DSM 19519</name>
    <dbReference type="NCBI Taxonomy" id="1423759"/>
    <lineage>
        <taxon>Bacteria</taxon>
        <taxon>Bacillati</taxon>
        <taxon>Bacillota</taxon>
        <taxon>Bacilli</taxon>
        <taxon>Lactobacillales</taxon>
        <taxon>Lactobacillaceae</taxon>
        <taxon>Liquorilactobacillus</taxon>
    </lineage>
</organism>
<dbReference type="GO" id="GO:0030152">
    <property type="term" value="P:bacteriocin biosynthetic process"/>
    <property type="evidence" value="ECO:0007669"/>
    <property type="project" value="InterPro"/>
</dbReference>
<dbReference type="OrthoDB" id="32134at2"/>
<proteinExistence type="predicted"/>
<dbReference type="STRING" id="1423759.FC92_GL001713"/>
<sequence length="177" mass="20365">MMNLEKHKTYFFLFISLFIGTIVLFLQTAEIQASTNNQLTSQQNDTQVQHLVSQDEYEENIKKTIPISTTELITKFNSGETFVLFIGYKECKYCRAFSPTLNVFMNTSTVPVYYLDVDSVSQSELTQNFVDIMYNKIKLQGTPTIALIKHGKVIHEYIGSNTSLNQLQTLKKYKYAN</sequence>
<dbReference type="InterPro" id="IPR036249">
    <property type="entry name" value="Thioredoxin-like_sf"/>
</dbReference>
<comment type="caution">
    <text evidence="1">The sequence shown here is derived from an EMBL/GenBank/DDBJ whole genome shotgun (WGS) entry which is preliminary data.</text>
</comment>
<dbReference type="Gene3D" id="3.40.30.10">
    <property type="entry name" value="Glutaredoxin"/>
    <property type="match status" value="1"/>
</dbReference>
<dbReference type="AlphaFoldDB" id="A0A0R1MAV6"/>
<accession>A0A0R1MAV6</accession>
<dbReference type="SUPFAM" id="SSF52833">
    <property type="entry name" value="Thioredoxin-like"/>
    <property type="match status" value="1"/>
</dbReference>
<evidence type="ECO:0000313" key="2">
    <source>
        <dbReference type="Proteomes" id="UP000051448"/>
    </source>
</evidence>
<dbReference type="CDD" id="cd02947">
    <property type="entry name" value="TRX_family"/>
    <property type="match status" value="1"/>
</dbReference>
<dbReference type="InterPro" id="IPR005985">
    <property type="entry name" value="PedC_BrcD"/>
</dbReference>
<evidence type="ECO:0000313" key="1">
    <source>
        <dbReference type="EMBL" id="KRL05017.1"/>
    </source>
</evidence>
<dbReference type="PATRIC" id="fig|1423759.3.peg.1789"/>
<dbReference type="Pfam" id="PF20207">
    <property type="entry name" value="DUF6568"/>
    <property type="match status" value="1"/>
</dbReference>
<dbReference type="Proteomes" id="UP000051448">
    <property type="component" value="Unassembled WGS sequence"/>
</dbReference>
<dbReference type="EMBL" id="AZDX01000051">
    <property type="protein sequence ID" value="KRL05017.1"/>
    <property type="molecule type" value="Genomic_DNA"/>
</dbReference>
<reference evidence="1 2" key="1">
    <citation type="journal article" date="2015" name="Genome Announc.">
        <title>Expanding the biotechnology potential of lactobacilli through comparative genomics of 213 strains and associated genera.</title>
        <authorList>
            <person name="Sun Z."/>
            <person name="Harris H.M."/>
            <person name="McCann A."/>
            <person name="Guo C."/>
            <person name="Argimon S."/>
            <person name="Zhang W."/>
            <person name="Yang X."/>
            <person name="Jeffery I.B."/>
            <person name="Cooney J.C."/>
            <person name="Kagawa T.F."/>
            <person name="Liu W."/>
            <person name="Song Y."/>
            <person name="Salvetti E."/>
            <person name="Wrobel A."/>
            <person name="Rasinkangas P."/>
            <person name="Parkhill J."/>
            <person name="Rea M.C."/>
            <person name="O'Sullivan O."/>
            <person name="Ritari J."/>
            <person name="Douillard F.P."/>
            <person name="Paul Ross R."/>
            <person name="Yang R."/>
            <person name="Briner A.E."/>
            <person name="Felis G.E."/>
            <person name="de Vos W.M."/>
            <person name="Barrangou R."/>
            <person name="Klaenhammer T.R."/>
            <person name="Caufield P.W."/>
            <person name="Cui Y."/>
            <person name="Zhang H."/>
            <person name="O'Toole P.W."/>
        </authorList>
    </citation>
    <scope>NUCLEOTIDE SEQUENCE [LARGE SCALE GENOMIC DNA]</scope>
    <source>
        <strain evidence="1 2">DSM 19519</strain>
    </source>
</reference>
<keyword evidence="2" id="KW-1185">Reference proteome</keyword>
<name>A0A0R1MAV6_9LACO</name>
<dbReference type="InterPro" id="IPR046698">
    <property type="entry name" value="PedC-like"/>
</dbReference>